<reference evidence="2 3" key="1">
    <citation type="submission" date="2024-08" db="EMBL/GenBank/DDBJ databases">
        <authorList>
            <person name="Lu H."/>
        </authorList>
    </citation>
    <scope>NUCLEOTIDE SEQUENCE [LARGE SCALE GENOMIC DNA]</scope>
    <source>
        <strain evidence="2 3">LYH14W</strain>
    </source>
</reference>
<dbReference type="Proteomes" id="UP001606210">
    <property type="component" value="Unassembled WGS sequence"/>
</dbReference>
<feature type="transmembrane region" description="Helical" evidence="1">
    <location>
        <begin position="113"/>
        <end position="134"/>
    </location>
</feature>
<accession>A0ABW7F0C7</accession>
<dbReference type="EMBL" id="JBIGHV010000002">
    <property type="protein sequence ID" value="MFG6429145.1"/>
    <property type="molecule type" value="Genomic_DNA"/>
</dbReference>
<feature type="transmembrane region" description="Helical" evidence="1">
    <location>
        <begin position="84"/>
        <end position="107"/>
    </location>
</feature>
<evidence type="ECO:0000313" key="2">
    <source>
        <dbReference type="EMBL" id="MFG6429145.1"/>
    </source>
</evidence>
<protein>
    <recommendedName>
        <fullName evidence="4">Transmembrane transport protein</fullName>
    </recommendedName>
</protein>
<name>A0ABW7F0C7_9BURK</name>
<evidence type="ECO:0008006" key="4">
    <source>
        <dbReference type="Google" id="ProtNLM"/>
    </source>
</evidence>
<feature type="transmembrane region" description="Helical" evidence="1">
    <location>
        <begin position="52"/>
        <end position="72"/>
    </location>
</feature>
<evidence type="ECO:0000313" key="3">
    <source>
        <dbReference type="Proteomes" id="UP001606210"/>
    </source>
</evidence>
<dbReference type="RefSeq" id="WP_394476366.1">
    <property type="nucleotide sequence ID" value="NZ_JBIGHV010000002.1"/>
</dbReference>
<evidence type="ECO:0000256" key="1">
    <source>
        <dbReference type="SAM" id="Phobius"/>
    </source>
</evidence>
<keyword evidence="1" id="KW-1133">Transmembrane helix</keyword>
<proteinExistence type="predicted"/>
<comment type="caution">
    <text evidence="2">The sequence shown here is derived from an EMBL/GenBank/DDBJ whole genome shotgun (WGS) entry which is preliminary data.</text>
</comment>
<dbReference type="SUPFAM" id="SSF103473">
    <property type="entry name" value="MFS general substrate transporter"/>
    <property type="match status" value="1"/>
</dbReference>
<feature type="transmembrane region" description="Helical" evidence="1">
    <location>
        <begin position="20"/>
        <end position="40"/>
    </location>
</feature>
<keyword evidence="1" id="KW-0812">Transmembrane</keyword>
<gene>
    <name evidence="2" type="ORF">ACG00Y_04440</name>
</gene>
<sequence length="158" mass="16549">MNTTAVSALLDSELSARSRFGHVLLLLAAATMATLTGSLWATEPALPARTAAAFAVMTGMGLCWVAYAAWVLTTRRVLLGRQRVLASAMGALFSGVALAGALAAGLLADVPAAWPAALVFAAMAALAVVMLVRAQSDYARLRRRRAELEQRLRSPAPD</sequence>
<keyword evidence="3" id="KW-1185">Reference proteome</keyword>
<keyword evidence="1" id="KW-0472">Membrane</keyword>
<dbReference type="InterPro" id="IPR036259">
    <property type="entry name" value="MFS_trans_sf"/>
</dbReference>
<organism evidence="2 3">
    <name type="scientific">Pelomonas parva</name>
    <dbReference type="NCBI Taxonomy" id="3299032"/>
    <lineage>
        <taxon>Bacteria</taxon>
        <taxon>Pseudomonadati</taxon>
        <taxon>Pseudomonadota</taxon>
        <taxon>Betaproteobacteria</taxon>
        <taxon>Burkholderiales</taxon>
        <taxon>Sphaerotilaceae</taxon>
        <taxon>Roseateles</taxon>
    </lineage>
</organism>